<accession>A0A0A9DED7</accession>
<evidence type="ECO:0000313" key="1">
    <source>
        <dbReference type="EMBL" id="JAD86964.1"/>
    </source>
</evidence>
<reference evidence="1" key="1">
    <citation type="submission" date="2014-09" db="EMBL/GenBank/DDBJ databases">
        <authorList>
            <person name="Magalhaes I.L.F."/>
            <person name="Oliveira U."/>
            <person name="Santos F.R."/>
            <person name="Vidigal T.H.D.A."/>
            <person name="Brescovit A.D."/>
            <person name="Santos A.J."/>
        </authorList>
    </citation>
    <scope>NUCLEOTIDE SEQUENCE</scope>
    <source>
        <tissue evidence="1">Shoot tissue taken approximately 20 cm above the soil surface</tissue>
    </source>
</reference>
<name>A0A0A9DED7_ARUDO</name>
<dbReference type="EMBL" id="GBRH01210931">
    <property type="protein sequence ID" value="JAD86964.1"/>
    <property type="molecule type" value="Transcribed_RNA"/>
</dbReference>
<dbReference type="AlphaFoldDB" id="A0A0A9DED7"/>
<sequence>MAELSQILAAYLRAVVCTAPRSCSLSGEARFATSNQNDVVQ</sequence>
<protein>
    <submittedName>
        <fullName evidence="1">Uncharacterized protein</fullName>
    </submittedName>
</protein>
<proteinExistence type="predicted"/>
<reference evidence="1" key="2">
    <citation type="journal article" date="2015" name="Data Brief">
        <title>Shoot transcriptome of the giant reed, Arundo donax.</title>
        <authorList>
            <person name="Barrero R.A."/>
            <person name="Guerrero F.D."/>
            <person name="Moolhuijzen P."/>
            <person name="Goolsby J.A."/>
            <person name="Tidwell J."/>
            <person name="Bellgard S.E."/>
            <person name="Bellgard M.I."/>
        </authorList>
    </citation>
    <scope>NUCLEOTIDE SEQUENCE</scope>
    <source>
        <tissue evidence="1">Shoot tissue taken approximately 20 cm above the soil surface</tissue>
    </source>
</reference>
<organism evidence="1">
    <name type="scientific">Arundo donax</name>
    <name type="common">Giant reed</name>
    <name type="synonym">Donax arundinaceus</name>
    <dbReference type="NCBI Taxonomy" id="35708"/>
    <lineage>
        <taxon>Eukaryota</taxon>
        <taxon>Viridiplantae</taxon>
        <taxon>Streptophyta</taxon>
        <taxon>Embryophyta</taxon>
        <taxon>Tracheophyta</taxon>
        <taxon>Spermatophyta</taxon>
        <taxon>Magnoliopsida</taxon>
        <taxon>Liliopsida</taxon>
        <taxon>Poales</taxon>
        <taxon>Poaceae</taxon>
        <taxon>PACMAD clade</taxon>
        <taxon>Arundinoideae</taxon>
        <taxon>Arundineae</taxon>
        <taxon>Arundo</taxon>
    </lineage>
</organism>